<dbReference type="Proteomes" id="UP000886523">
    <property type="component" value="Unassembled WGS sequence"/>
</dbReference>
<accession>A0A9P6DR59</accession>
<gene>
    <name evidence="2" type="ORF">BS47DRAFT_48231</name>
</gene>
<feature type="compositionally biased region" description="Acidic residues" evidence="1">
    <location>
        <begin position="96"/>
        <end position="110"/>
    </location>
</feature>
<dbReference type="AlphaFoldDB" id="A0A9P6DR59"/>
<protein>
    <submittedName>
        <fullName evidence="2">Uncharacterized protein</fullName>
    </submittedName>
</protein>
<evidence type="ECO:0000313" key="2">
    <source>
        <dbReference type="EMBL" id="KAF9510757.1"/>
    </source>
</evidence>
<comment type="caution">
    <text evidence="2">The sequence shown here is derived from an EMBL/GenBank/DDBJ whole genome shotgun (WGS) entry which is preliminary data.</text>
</comment>
<feature type="compositionally biased region" description="Low complexity" evidence="1">
    <location>
        <begin position="48"/>
        <end position="60"/>
    </location>
</feature>
<organism evidence="2 3">
    <name type="scientific">Hydnum rufescens UP504</name>
    <dbReference type="NCBI Taxonomy" id="1448309"/>
    <lineage>
        <taxon>Eukaryota</taxon>
        <taxon>Fungi</taxon>
        <taxon>Dikarya</taxon>
        <taxon>Basidiomycota</taxon>
        <taxon>Agaricomycotina</taxon>
        <taxon>Agaricomycetes</taxon>
        <taxon>Cantharellales</taxon>
        <taxon>Hydnaceae</taxon>
        <taxon>Hydnum</taxon>
    </lineage>
</organism>
<feature type="region of interest" description="Disordered" evidence="1">
    <location>
        <begin position="1"/>
        <end position="21"/>
    </location>
</feature>
<name>A0A9P6DR59_9AGAM</name>
<keyword evidence="3" id="KW-1185">Reference proteome</keyword>
<dbReference type="OrthoDB" id="3243310at2759"/>
<feature type="compositionally biased region" description="Basic residues" evidence="1">
    <location>
        <begin position="65"/>
        <end position="82"/>
    </location>
</feature>
<feature type="region of interest" description="Disordered" evidence="1">
    <location>
        <begin position="48"/>
        <end position="128"/>
    </location>
</feature>
<proteinExistence type="predicted"/>
<evidence type="ECO:0000256" key="1">
    <source>
        <dbReference type="SAM" id="MobiDB-lite"/>
    </source>
</evidence>
<evidence type="ECO:0000313" key="3">
    <source>
        <dbReference type="Proteomes" id="UP000886523"/>
    </source>
</evidence>
<reference evidence="2" key="1">
    <citation type="journal article" date="2020" name="Nat. Commun.">
        <title>Large-scale genome sequencing of mycorrhizal fungi provides insights into the early evolution of symbiotic traits.</title>
        <authorList>
            <person name="Miyauchi S."/>
            <person name="Kiss E."/>
            <person name="Kuo A."/>
            <person name="Drula E."/>
            <person name="Kohler A."/>
            <person name="Sanchez-Garcia M."/>
            <person name="Morin E."/>
            <person name="Andreopoulos B."/>
            <person name="Barry K.W."/>
            <person name="Bonito G."/>
            <person name="Buee M."/>
            <person name="Carver A."/>
            <person name="Chen C."/>
            <person name="Cichocki N."/>
            <person name="Clum A."/>
            <person name="Culley D."/>
            <person name="Crous P.W."/>
            <person name="Fauchery L."/>
            <person name="Girlanda M."/>
            <person name="Hayes R.D."/>
            <person name="Keri Z."/>
            <person name="LaButti K."/>
            <person name="Lipzen A."/>
            <person name="Lombard V."/>
            <person name="Magnuson J."/>
            <person name="Maillard F."/>
            <person name="Murat C."/>
            <person name="Nolan M."/>
            <person name="Ohm R.A."/>
            <person name="Pangilinan J."/>
            <person name="Pereira M.F."/>
            <person name="Perotto S."/>
            <person name="Peter M."/>
            <person name="Pfister S."/>
            <person name="Riley R."/>
            <person name="Sitrit Y."/>
            <person name="Stielow J.B."/>
            <person name="Szollosi G."/>
            <person name="Zifcakova L."/>
            <person name="Stursova M."/>
            <person name="Spatafora J.W."/>
            <person name="Tedersoo L."/>
            <person name="Vaario L.M."/>
            <person name="Yamada A."/>
            <person name="Yan M."/>
            <person name="Wang P."/>
            <person name="Xu J."/>
            <person name="Bruns T."/>
            <person name="Baldrian P."/>
            <person name="Vilgalys R."/>
            <person name="Dunand C."/>
            <person name="Henrissat B."/>
            <person name="Grigoriev I.V."/>
            <person name="Hibbett D."/>
            <person name="Nagy L.G."/>
            <person name="Martin F.M."/>
        </authorList>
    </citation>
    <scope>NUCLEOTIDE SEQUENCE</scope>
    <source>
        <strain evidence="2">UP504</strain>
    </source>
</reference>
<sequence length="231" mass="25913">MHHYSQPLPARRTYFPGGPRIFPPSLPSTAMSSPFATPINPFLPPVRPTSTVVSSPSHHPIPLPIRRRPRTLSKLKVRKGHPPPRVASTLPPSSDTVDDVSNDEEDEGDLTEGRVQPSIATGEEDEESDVWINEDKDDRLDVEYHPSHISSVAKRRRRFQEKWEELVGLFKILDRDTDATMLLFAAQHDISPPNTQVLASRAIRRTPALMASAIKHALHFLTYRQVADVSS</sequence>
<dbReference type="EMBL" id="MU129011">
    <property type="protein sequence ID" value="KAF9510757.1"/>
    <property type="molecule type" value="Genomic_DNA"/>
</dbReference>